<dbReference type="InterPro" id="IPR050659">
    <property type="entry name" value="Peptidase_M24B"/>
</dbReference>
<dbReference type="SUPFAM" id="SSF53092">
    <property type="entry name" value="Creatinase/prolidase N-terminal domain"/>
    <property type="match status" value="1"/>
</dbReference>
<keyword evidence="3" id="KW-1185">Reference proteome</keyword>
<dbReference type="STRING" id="43928.SAMN05443636_2723"/>
<dbReference type="PANTHER" id="PTHR46112">
    <property type="entry name" value="AMINOPEPTIDASE"/>
    <property type="match status" value="1"/>
</dbReference>
<dbReference type="Gene3D" id="3.90.230.10">
    <property type="entry name" value="Creatinase/methionine aminopeptidase superfamily"/>
    <property type="match status" value="1"/>
</dbReference>
<sequence>MVDIDEREERLERFLAEEGYEAVWFARPNAFAWLTGGDNWVDASADMGDAAAGYLGDGEWTVVTNNIEAERLTAEELPAELSMSVAADDWYESSLGQSVAARSPTPAAADFDVPRLESVDPTRLRLRLGEDDLAAYRDLGREVALAVETVCRELQPEDTEHEVAAGLRISLAGRNIDAPVVLVGGGERAPEYRHPTPTDAALGEYALVIVTARRGGLHASCTRTVAFDPPEWLAERHRAAQRVETRALAATREAAGRDDGTAGDVFAAIREAYAEEGYDGEWREHHQGGATGYAGREWFAAPDSDAPVASEAAYAWNPTVRGAKSEDTAYVTDDAVEVLTDSGRWPTETVEADGLALQRPAILEN</sequence>
<dbReference type="GO" id="GO:0004177">
    <property type="term" value="F:aminopeptidase activity"/>
    <property type="evidence" value="ECO:0007669"/>
    <property type="project" value="UniProtKB-KW"/>
</dbReference>
<feature type="domain" description="Peptidase M24" evidence="1">
    <location>
        <begin position="136"/>
        <end position="332"/>
    </location>
</feature>
<protein>
    <submittedName>
        <fullName evidence="2">Xaa-Pro aminopeptidase</fullName>
    </submittedName>
</protein>
<organism evidence="2 3">
    <name type="scientific">Halobaculum gomorrense</name>
    <dbReference type="NCBI Taxonomy" id="43928"/>
    <lineage>
        <taxon>Archaea</taxon>
        <taxon>Methanobacteriati</taxon>
        <taxon>Methanobacteriota</taxon>
        <taxon>Stenosarchaea group</taxon>
        <taxon>Halobacteria</taxon>
        <taxon>Halobacteriales</taxon>
        <taxon>Haloferacaceae</taxon>
        <taxon>Halobaculum</taxon>
    </lineage>
</organism>
<dbReference type="InterPro" id="IPR000994">
    <property type="entry name" value="Pept_M24"/>
</dbReference>
<dbReference type="EMBL" id="FQWV01000008">
    <property type="protein sequence ID" value="SHH50451.1"/>
    <property type="molecule type" value="Genomic_DNA"/>
</dbReference>
<dbReference type="PANTHER" id="PTHR46112:SF2">
    <property type="entry name" value="XAA-PRO AMINOPEPTIDASE P-RELATED"/>
    <property type="match status" value="1"/>
</dbReference>
<name>A0A1M5TIF6_9EURY</name>
<keyword evidence="2" id="KW-0378">Hydrolase</keyword>
<dbReference type="RefSeq" id="WP_073310516.1">
    <property type="nucleotide sequence ID" value="NZ_FQWV01000008.1"/>
</dbReference>
<evidence type="ECO:0000313" key="3">
    <source>
        <dbReference type="Proteomes" id="UP000184357"/>
    </source>
</evidence>
<gene>
    <name evidence="2" type="ORF">SAMN05443636_2723</name>
</gene>
<evidence type="ECO:0000259" key="1">
    <source>
        <dbReference type="Pfam" id="PF00557"/>
    </source>
</evidence>
<dbReference type="CDD" id="cd01066">
    <property type="entry name" value="APP_MetAP"/>
    <property type="match status" value="1"/>
</dbReference>
<dbReference type="OrthoDB" id="202529at2157"/>
<proteinExistence type="predicted"/>
<dbReference type="AlphaFoldDB" id="A0A1M5TIF6"/>
<keyword evidence="2" id="KW-0645">Protease</keyword>
<dbReference type="InterPro" id="IPR029149">
    <property type="entry name" value="Creatin/AminoP/Spt16_N"/>
</dbReference>
<evidence type="ECO:0000313" key="2">
    <source>
        <dbReference type="EMBL" id="SHH50451.1"/>
    </source>
</evidence>
<dbReference type="Proteomes" id="UP000184357">
    <property type="component" value="Unassembled WGS sequence"/>
</dbReference>
<dbReference type="Pfam" id="PF00557">
    <property type="entry name" value="Peptidase_M24"/>
    <property type="match status" value="1"/>
</dbReference>
<accession>A0A1M5TIF6</accession>
<dbReference type="InterPro" id="IPR036005">
    <property type="entry name" value="Creatinase/aminopeptidase-like"/>
</dbReference>
<reference evidence="2 3" key="1">
    <citation type="submission" date="2016-11" db="EMBL/GenBank/DDBJ databases">
        <authorList>
            <person name="Jaros S."/>
            <person name="Januszkiewicz K."/>
            <person name="Wedrychowicz H."/>
        </authorList>
    </citation>
    <scope>NUCLEOTIDE SEQUENCE [LARGE SCALE GENOMIC DNA]</scope>
    <source>
        <strain evidence="2 3">DSM 9297</strain>
    </source>
</reference>
<keyword evidence="2" id="KW-0031">Aminopeptidase</keyword>
<dbReference type="SUPFAM" id="SSF55920">
    <property type="entry name" value="Creatinase/aminopeptidase"/>
    <property type="match status" value="1"/>
</dbReference>